<dbReference type="SUPFAM" id="SSF52540">
    <property type="entry name" value="P-loop containing nucleoside triphosphate hydrolases"/>
    <property type="match status" value="1"/>
</dbReference>
<evidence type="ECO:0000256" key="8">
    <source>
        <dbReference type="SAM" id="MobiDB-lite"/>
    </source>
</evidence>
<dbReference type="GO" id="GO:0003723">
    <property type="term" value="F:RNA binding"/>
    <property type="evidence" value="ECO:0007669"/>
    <property type="project" value="UniProtKB-UniRule"/>
</dbReference>
<evidence type="ECO:0000256" key="4">
    <source>
        <dbReference type="ARBA" id="ARBA00022840"/>
    </source>
</evidence>
<dbReference type="PANTHER" id="PTHR24031">
    <property type="entry name" value="RNA HELICASE"/>
    <property type="match status" value="1"/>
</dbReference>
<dbReference type="GO" id="GO:0005524">
    <property type="term" value="F:ATP binding"/>
    <property type="evidence" value="ECO:0007669"/>
    <property type="project" value="UniProtKB-UniRule"/>
</dbReference>
<reference evidence="11 12" key="1">
    <citation type="submission" date="2022-03" db="EMBL/GenBank/DDBJ databases">
        <authorList>
            <person name="Macdonald S."/>
            <person name="Ahmed S."/>
            <person name="Newling K."/>
        </authorList>
    </citation>
    <scope>NUCLEOTIDE SEQUENCE [LARGE SCALE GENOMIC DNA]</scope>
</reference>
<comment type="similarity">
    <text evidence="6">Belongs to the DEAD box helicase family.</text>
</comment>
<accession>A0ABC8L8T9</accession>
<keyword evidence="12" id="KW-1185">Reference proteome</keyword>
<dbReference type="Proteomes" id="UP001642260">
    <property type="component" value="Unassembled WGS sequence"/>
</dbReference>
<feature type="domain" description="Helicase ATP-binding" evidence="9">
    <location>
        <begin position="219"/>
        <end position="431"/>
    </location>
</feature>
<evidence type="ECO:0000256" key="6">
    <source>
        <dbReference type="RuleBase" id="RU000492"/>
    </source>
</evidence>
<dbReference type="PROSITE" id="PS00039">
    <property type="entry name" value="DEAD_ATP_HELICASE"/>
    <property type="match status" value="1"/>
</dbReference>
<gene>
    <name evidence="11" type="ORF">ERUC_LOCUS32007</name>
</gene>
<feature type="domain" description="DEAD-box RNA helicase Q" evidence="10">
    <location>
        <begin position="187"/>
        <end position="215"/>
    </location>
</feature>
<keyword evidence="1 6" id="KW-0547">Nucleotide-binding</keyword>
<feature type="region of interest" description="Disordered" evidence="8">
    <location>
        <begin position="1"/>
        <end position="50"/>
    </location>
</feature>
<evidence type="ECO:0000313" key="12">
    <source>
        <dbReference type="Proteomes" id="UP001642260"/>
    </source>
</evidence>
<feature type="region of interest" description="Disordered" evidence="8">
    <location>
        <begin position="82"/>
        <end position="183"/>
    </location>
</feature>
<evidence type="ECO:0000259" key="9">
    <source>
        <dbReference type="PROSITE" id="PS51192"/>
    </source>
</evidence>
<feature type="compositionally biased region" description="Acidic residues" evidence="8">
    <location>
        <begin position="174"/>
        <end position="183"/>
    </location>
</feature>
<evidence type="ECO:0000256" key="3">
    <source>
        <dbReference type="ARBA" id="ARBA00022806"/>
    </source>
</evidence>
<name>A0ABC8L8T9_ERUVS</name>
<feature type="short sequence motif" description="Q motif" evidence="5">
    <location>
        <begin position="187"/>
        <end position="215"/>
    </location>
</feature>
<evidence type="ECO:0000256" key="7">
    <source>
        <dbReference type="RuleBase" id="RU365068"/>
    </source>
</evidence>
<evidence type="ECO:0000259" key="10">
    <source>
        <dbReference type="PROSITE" id="PS51195"/>
    </source>
</evidence>
<dbReference type="InterPro" id="IPR014001">
    <property type="entry name" value="Helicase_ATP-bd"/>
</dbReference>
<sequence>MSSGVGESSSMAKKRNKKGHKRKREEELERLDSLPWSSTIPIGENDEGETFSTLFAGSDELDGGFLSLEEIDEADYNLDLADVPVDESGEGKKGLKSKKKAQESNDGEGEAVEEIIEEEGGGEESKGEETPKKKEKKYKNKKKKERKKRVTEVETVQDSPAAVSCDEENKTEELDGEEEEEIPPEYSAWSLMRLHPLLMKSIYHLGFKEPTKIQKACFTVAAFQGKDVIGAAETGSGKTLAFGLPILQRLLDEREKVGKLFALKGEEAQKYSADGYLRALIITPTRELALQVTEHLKNAAKNLGVRVVPIVGGMSSAKQERLLKGKPEIVVGTPGRLWELMSAGEKHLVELQCLSFFVLDEADRMVEGGHFRELQSIIDLLPATDKTNEGKMETVVSDAPKKKRQTFVFSATIALSSDFRKKLKRGSKAKQSSSGEVNSIEVLSERAGMRDSVAIVDLTTAAILAPKIEESFIR</sequence>
<dbReference type="GO" id="GO:0016787">
    <property type="term" value="F:hydrolase activity"/>
    <property type="evidence" value="ECO:0007669"/>
    <property type="project" value="UniProtKB-KW"/>
</dbReference>
<feature type="compositionally biased region" description="Basic residues" evidence="8">
    <location>
        <begin position="133"/>
        <end position="149"/>
    </location>
</feature>
<keyword evidence="3 6" id="KW-0347">Helicase</keyword>
<evidence type="ECO:0000313" key="11">
    <source>
        <dbReference type="EMBL" id="CAH8374381.1"/>
    </source>
</evidence>
<feature type="compositionally biased region" description="Polar residues" evidence="8">
    <location>
        <begin position="1"/>
        <end position="11"/>
    </location>
</feature>
<dbReference type="GO" id="GO:0003724">
    <property type="term" value="F:RNA helicase activity"/>
    <property type="evidence" value="ECO:0007669"/>
    <property type="project" value="UniProtKB-EC"/>
</dbReference>
<dbReference type="PROSITE" id="PS51192">
    <property type="entry name" value="HELICASE_ATP_BIND_1"/>
    <property type="match status" value="1"/>
</dbReference>
<keyword evidence="2 6" id="KW-0378">Hydrolase</keyword>
<feature type="compositionally biased region" description="Basic residues" evidence="8">
    <location>
        <begin position="12"/>
        <end position="23"/>
    </location>
</feature>
<evidence type="ECO:0000256" key="5">
    <source>
        <dbReference type="PROSITE-ProRule" id="PRU00552"/>
    </source>
</evidence>
<comment type="function">
    <text evidence="7">RNA helicase.</text>
</comment>
<keyword evidence="4 6" id="KW-0067">ATP-binding</keyword>
<dbReference type="CDD" id="cd17946">
    <property type="entry name" value="DEADc_DDX24"/>
    <property type="match status" value="1"/>
</dbReference>
<dbReference type="SMART" id="SM00487">
    <property type="entry name" value="DEXDc"/>
    <property type="match status" value="1"/>
</dbReference>
<comment type="domain">
    <text evidence="7">The Q motif is unique to and characteristic of the DEAD box family of RNA helicases and controls ATP binding and hydrolysis.</text>
</comment>
<dbReference type="EC" id="3.6.4.13" evidence="7"/>
<dbReference type="AlphaFoldDB" id="A0ABC8L8T9"/>
<protein>
    <recommendedName>
        <fullName evidence="7">ATP-dependent RNA helicase</fullName>
        <ecNumber evidence="7">3.6.4.13</ecNumber>
    </recommendedName>
</protein>
<comment type="caution">
    <text evidence="11">The sequence shown here is derived from an EMBL/GenBank/DDBJ whole genome shotgun (WGS) entry which is preliminary data.</text>
</comment>
<dbReference type="InterPro" id="IPR027417">
    <property type="entry name" value="P-loop_NTPase"/>
</dbReference>
<dbReference type="InterPro" id="IPR014014">
    <property type="entry name" value="RNA_helicase_DEAD_Q_motif"/>
</dbReference>
<keyword evidence="7" id="KW-0694">RNA-binding</keyword>
<dbReference type="Pfam" id="PF00270">
    <property type="entry name" value="DEAD"/>
    <property type="match status" value="1"/>
</dbReference>
<dbReference type="InterPro" id="IPR000629">
    <property type="entry name" value="RNA-helicase_DEAD-box_CS"/>
</dbReference>
<feature type="compositionally biased region" description="Acidic residues" evidence="8">
    <location>
        <begin position="105"/>
        <end position="122"/>
    </location>
</feature>
<feature type="compositionally biased region" description="Basic and acidic residues" evidence="8">
    <location>
        <begin position="123"/>
        <end position="132"/>
    </location>
</feature>
<comment type="catalytic activity">
    <reaction evidence="7">
        <text>ATP + H2O = ADP + phosphate + H(+)</text>
        <dbReference type="Rhea" id="RHEA:13065"/>
        <dbReference type="ChEBI" id="CHEBI:15377"/>
        <dbReference type="ChEBI" id="CHEBI:15378"/>
        <dbReference type="ChEBI" id="CHEBI:30616"/>
        <dbReference type="ChEBI" id="CHEBI:43474"/>
        <dbReference type="ChEBI" id="CHEBI:456216"/>
        <dbReference type="EC" id="3.6.4.13"/>
    </reaction>
</comment>
<dbReference type="PROSITE" id="PS51195">
    <property type="entry name" value="Q_MOTIF"/>
    <property type="match status" value="1"/>
</dbReference>
<organism evidence="11 12">
    <name type="scientific">Eruca vesicaria subsp. sativa</name>
    <name type="common">Garden rocket</name>
    <name type="synonym">Eruca sativa</name>
    <dbReference type="NCBI Taxonomy" id="29727"/>
    <lineage>
        <taxon>Eukaryota</taxon>
        <taxon>Viridiplantae</taxon>
        <taxon>Streptophyta</taxon>
        <taxon>Embryophyta</taxon>
        <taxon>Tracheophyta</taxon>
        <taxon>Spermatophyta</taxon>
        <taxon>Magnoliopsida</taxon>
        <taxon>eudicotyledons</taxon>
        <taxon>Gunneridae</taxon>
        <taxon>Pentapetalae</taxon>
        <taxon>rosids</taxon>
        <taxon>malvids</taxon>
        <taxon>Brassicales</taxon>
        <taxon>Brassicaceae</taxon>
        <taxon>Brassiceae</taxon>
        <taxon>Eruca</taxon>
    </lineage>
</organism>
<proteinExistence type="inferred from homology"/>
<evidence type="ECO:0000256" key="1">
    <source>
        <dbReference type="ARBA" id="ARBA00022741"/>
    </source>
</evidence>
<evidence type="ECO:0000256" key="2">
    <source>
        <dbReference type="ARBA" id="ARBA00022801"/>
    </source>
</evidence>
<dbReference type="InterPro" id="IPR011545">
    <property type="entry name" value="DEAD/DEAH_box_helicase_dom"/>
</dbReference>
<dbReference type="Gene3D" id="3.40.50.300">
    <property type="entry name" value="P-loop containing nucleotide triphosphate hydrolases"/>
    <property type="match status" value="1"/>
</dbReference>
<dbReference type="EMBL" id="CAKOAT010449598">
    <property type="protein sequence ID" value="CAH8374381.1"/>
    <property type="molecule type" value="Genomic_DNA"/>
</dbReference>